<feature type="region of interest" description="Disordered" evidence="1">
    <location>
        <begin position="128"/>
        <end position="177"/>
    </location>
</feature>
<dbReference type="PANTHER" id="PTHR10827">
    <property type="entry name" value="RETICULOCALBIN"/>
    <property type="match status" value="1"/>
</dbReference>
<protein>
    <submittedName>
        <fullName evidence="4">Acid-shock protein</fullName>
    </submittedName>
</protein>
<dbReference type="OrthoDB" id="5470953at2"/>
<name>K2MU37_9HYPH</name>
<feature type="domain" description="EF-hand" evidence="3">
    <location>
        <begin position="119"/>
        <end position="154"/>
    </location>
</feature>
<dbReference type="eggNOG" id="COG5126">
    <property type="taxonomic scope" value="Bacteria"/>
</dbReference>
<feature type="compositionally biased region" description="Low complexity" evidence="1">
    <location>
        <begin position="23"/>
        <end position="49"/>
    </location>
</feature>
<dbReference type="Proteomes" id="UP000006786">
    <property type="component" value="Unassembled WGS sequence"/>
</dbReference>
<feature type="chain" id="PRO_5003861463" evidence="2">
    <location>
        <begin position="23"/>
        <end position="177"/>
    </location>
</feature>
<evidence type="ECO:0000256" key="2">
    <source>
        <dbReference type="SAM" id="SignalP"/>
    </source>
</evidence>
<evidence type="ECO:0000259" key="3">
    <source>
        <dbReference type="PROSITE" id="PS50222"/>
    </source>
</evidence>
<dbReference type="Gene3D" id="1.10.238.10">
    <property type="entry name" value="EF-hand"/>
    <property type="match status" value="2"/>
</dbReference>
<evidence type="ECO:0000256" key="1">
    <source>
        <dbReference type="SAM" id="MobiDB-lite"/>
    </source>
</evidence>
<comment type="caution">
    <text evidence="4">The sequence shown here is derived from an EMBL/GenBank/DDBJ whole genome shotgun (WGS) entry which is preliminary data.</text>
</comment>
<keyword evidence="2" id="KW-0732">Signal</keyword>
<feature type="signal peptide" evidence="2">
    <location>
        <begin position="1"/>
        <end position="22"/>
    </location>
</feature>
<dbReference type="InterPro" id="IPR002048">
    <property type="entry name" value="EF_hand_dom"/>
</dbReference>
<reference evidence="4 5" key="1">
    <citation type="journal article" date="2012" name="J. Bacteriol.">
        <title>Genome Sequence of Nitratireductor pacificus Type Strain pht-3B.</title>
        <authorList>
            <person name="Lai Q."/>
            <person name="Li G."/>
            <person name="Shao Z."/>
        </authorList>
    </citation>
    <scope>NUCLEOTIDE SEQUENCE [LARGE SCALE GENOMIC DNA]</scope>
    <source>
        <strain evidence="5">pht-3B</strain>
    </source>
</reference>
<feature type="compositionally biased region" description="Basic residues" evidence="1">
    <location>
        <begin position="158"/>
        <end position="167"/>
    </location>
</feature>
<dbReference type="STRING" id="391937.NA2_01025"/>
<sequence length="177" mass="18822">MKRTLLLSALAASLVAGSAAVAQEAPANGAPPAAAEGGKNGKMMRGMGRLDADGDGSISFEELSGARLERLKGADADGDGTLSAVELQDHIAKREAERKARRAARMLDVDGDGTVTLAEIENQQKKRFALMDANDDGKLDQREMRRGARQMAGEHGGRHGRHGKMRDHRGGPRGDRN</sequence>
<feature type="compositionally biased region" description="Basic and acidic residues" evidence="1">
    <location>
        <begin position="168"/>
        <end position="177"/>
    </location>
</feature>
<dbReference type="InterPro" id="IPR011992">
    <property type="entry name" value="EF-hand-dom_pair"/>
</dbReference>
<dbReference type="PANTHER" id="PTHR10827:SF86">
    <property type="entry name" value="EF-HAND DOMAIN-CONTAINING PROTEIN"/>
    <property type="match status" value="1"/>
</dbReference>
<dbReference type="EMBL" id="AMRM01000001">
    <property type="protein sequence ID" value="EKF20917.1"/>
    <property type="molecule type" value="Genomic_DNA"/>
</dbReference>
<feature type="region of interest" description="Disordered" evidence="1">
    <location>
        <begin position="23"/>
        <end position="50"/>
    </location>
</feature>
<organism evidence="4 5">
    <name type="scientific">Nitratireductor pacificus pht-3B</name>
    <dbReference type="NCBI Taxonomy" id="391937"/>
    <lineage>
        <taxon>Bacteria</taxon>
        <taxon>Pseudomonadati</taxon>
        <taxon>Pseudomonadota</taxon>
        <taxon>Alphaproteobacteria</taxon>
        <taxon>Hyphomicrobiales</taxon>
        <taxon>Phyllobacteriaceae</taxon>
        <taxon>Nitratireductor</taxon>
    </lineage>
</organism>
<proteinExistence type="predicted"/>
<dbReference type="PROSITE" id="PS00018">
    <property type="entry name" value="EF_HAND_1"/>
    <property type="match status" value="2"/>
</dbReference>
<dbReference type="AlphaFoldDB" id="K2MU37"/>
<dbReference type="InterPro" id="IPR018247">
    <property type="entry name" value="EF_Hand_1_Ca_BS"/>
</dbReference>
<dbReference type="SUPFAM" id="SSF47473">
    <property type="entry name" value="EF-hand"/>
    <property type="match status" value="1"/>
</dbReference>
<gene>
    <name evidence="4" type="ORF">NA2_01025</name>
</gene>
<accession>K2MU37</accession>
<evidence type="ECO:0000313" key="4">
    <source>
        <dbReference type="EMBL" id="EKF20917.1"/>
    </source>
</evidence>
<dbReference type="RefSeq" id="WP_008593193.1">
    <property type="nucleotide sequence ID" value="NZ_AMRM01000001.1"/>
</dbReference>
<dbReference type="Pfam" id="PF13202">
    <property type="entry name" value="EF-hand_5"/>
    <property type="match status" value="4"/>
</dbReference>
<dbReference type="PROSITE" id="PS50222">
    <property type="entry name" value="EF_HAND_2"/>
    <property type="match status" value="1"/>
</dbReference>
<evidence type="ECO:0000313" key="5">
    <source>
        <dbReference type="Proteomes" id="UP000006786"/>
    </source>
</evidence>
<feature type="compositionally biased region" description="Basic and acidic residues" evidence="1">
    <location>
        <begin position="135"/>
        <end position="146"/>
    </location>
</feature>
<dbReference type="PATRIC" id="fig|391937.3.peg.213"/>
<keyword evidence="5" id="KW-1185">Reference proteome</keyword>
<dbReference type="GO" id="GO:0005509">
    <property type="term" value="F:calcium ion binding"/>
    <property type="evidence" value="ECO:0007669"/>
    <property type="project" value="InterPro"/>
</dbReference>